<reference evidence="2 3" key="1">
    <citation type="journal article" date="2016" name="Nat. Commun.">
        <title>Thousands of microbial genomes shed light on interconnected biogeochemical processes in an aquifer system.</title>
        <authorList>
            <person name="Anantharaman K."/>
            <person name="Brown C.T."/>
            <person name="Hug L.A."/>
            <person name="Sharon I."/>
            <person name="Castelle C.J."/>
            <person name="Probst A.J."/>
            <person name="Thomas B.C."/>
            <person name="Singh A."/>
            <person name="Wilkins M.J."/>
            <person name="Karaoz U."/>
            <person name="Brodie E.L."/>
            <person name="Williams K.H."/>
            <person name="Hubbard S.S."/>
            <person name="Banfield J.F."/>
        </authorList>
    </citation>
    <scope>NUCLEOTIDE SEQUENCE [LARGE SCALE GENOMIC DNA]</scope>
</reference>
<name>A0A1F6B045_9BACT</name>
<dbReference type="Proteomes" id="UP000178461">
    <property type="component" value="Unassembled WGS sequence"/>
</dbReference>
<feature type="region of interest" description="Disordered" evidence="1">
    <location>
        <begin position="34"/>
        <end position="65"/>
    </location>
</feature>
<keyword evidence="2" id="KW-0689">Ribosomal protein</keyword>
<accession>A0A1F6B045</accession>
<evidence type="ECO:0000313" key="2">
    <source>
        <dbReference type="EMBL" id="OGG30278.1"/>
    </source>
</evidence>
<evidence type="ECO:0000313" key="3">
    <source>
        <dbReference type="Proteomes" id="UP000178461"/>
    </source>
</evidence>
<gene>
    <name evidence="2" type="ORF">A2971_00375</name>
</gene>
<organism evidence="2 3">
    <name type="scientific">Candidatus Gottesmanbacteria bacterium RIFCSPLOWO2_01_FULL_46_21</name>
    <dbReference type="NCBI Taxonomy" id="1798393"/>
    <lineage>
        <taxon>Bacteria</taxon>
        <taxon>Candidatus Gottesmaniibacteriota</taxon>
    </lineage>
</organism>
<evidence type="ECO:0000256" key="1">
    <source>
        <dbReference type="SAM" id="MobiDB-lite"/>
    </source>
</evidence>
<dbReference type="AlphaFoldDB" id="A0A1F6B045"/>
<dbReference type="Gene3D" id="3.30.230.10">
    <property type="match status" value="1"/>
</dbReference>
<dbReference type="GO" id="GO:0005840">
    <property type="term" value="C:ribosome"/>
    <property type="evidence" value="ECO:0007669"/>
    <property type="project" value="UniProtKB-KW"/>
</dbReference>
<feature type="compositionally biased region" description="Basic residues" evidence="1">
    <location>
        <begin position="45"/>
        <end position="65"/>
    </location>
</feature>
<protein>
    <submittedName>
        <fullName evidence="2">30S ribosomal protein S9</fullName>
    </submittedName>
</protein>
<dbReference type="InterPro" id="IPR014721">
    <property type="entry name" value="Ribsml_uS5_D2-typ_fold_subgr"/>
</dbReference>
<dbReference type="EMBL" id="MFJW01000003">
    <property type="protein sequence ID" value="OGG30278.1"/>
    <property type="molecule type" value="Genomic_DNA"/>
</dbReference>
<sequence length="65" mass="7766">MKDGFRCPISGKPIFYNEFHEKVDKEKFRPILKKRGFMKRDPRARQRRKAGFAGKSRAKKQSPKR</sequence>
<keyword evidence="2" id="KW-0687">Ribonucleoprotein</keyword>
<proteinExistence type="predicted"/>
<comment type="caution">
    <text evidence="2">The sequence shown here is derived from an EMBL/GenBank/DDBJ whole genome shotgun (WGS) entry which is preliminary data.</text>
</comment>